<accession>A0ACC3SBU6</accession>
<name>A0ACC3SBU6_9PEZI</name>
<protein>
    <submittedName>
        <fullName evidence="1">Uncharacterized protein</fullName>
    </submittedName>
</protein>
<evidence type="ECO:0000313" key="1">
    <source>
        <dbReference type="EMBL" id="KAK8206845.1"/>
    </source>
</evidence>
<dbReference type="Proteomes" id="UP001320706">
    <property type="component" value="Unassembled WGS sequence"/>
</dbReference>
<gene>
    <name evidence="1" type="ORF">M8818_004680</name>
</gene>
<keyword evidence="2" id="KW-1185">Reference proteome</keyword>
<organism evidence="1 2">
    <name type="scientific">Zalaria obscura</name>
    <dbReference type="NCBI Taxonomy" id="2024903"/>
    <lineage>
        <taxon>Eukaryota</taxon>
        <taxon>Fungi</taxon>
        <taxon>Dikarya</taxon>
        <taxon>Ascomycota</taxon>
        <taxon>Pezizomycotina</taxon>
        <taxon>Dothideomycetes</taxon>
        <taxon>Dothideomycetidae</taxon>
        <taxon>Dothideales</taxon>
        <taxon>Zalariaceae</taxon>
        <taxon>Zalaria</taxon>
    </lineage>
</organism>
<comment type="caution">
    <text evidence="1">The sequence shown here is derived from an EMBL/GenBank/DDBJ whole genome shotgun (WGS) entry which is preliminary data.</text>
</comment>
<reference evidence="1" key="1">
    <citation type="submission" date="2024-02" db="EMBL/GenBank/DDBJ databases">
        <title>Metagenome Assembled Genome of Zalaria obscura JY119.</title>
        <authorList>
            <person name="Vighnesh L."/>
            <person name="Jagadeeshwari U."/>
            <person name="Venkata Ramana C."/>
            <person name="Sasikala C."/>
        </authorList>
    </citation>
    <scope>NUCLEOTIDE SEQUENCE</scope>
    <source>
        <strain evidence="1">JY119</strain>
    </source>
</reference>
<evidence type="ECO:0000313" key="2">
    <source>
        <dbReference type="Proteomes" id="UP001320706"/>
    </source>
</evidence>
<sequence>MRTPTGPEEPNTWGSKFFRPSDHTDSWGRRDHSPALDWKKPWTQDTFANGRVLIIDYVSNGNGHNGHISEMHSTSRRKVCATEFENLHSLKTFYSNPDLPQAAFRLIHVQNAGWATEFLLEKFNIAHGDELTGTTFAKRVQYERPEQRHGKPFPSGQSWRPTRVRDRNLSYTSYSLDFLRSAVIDNEERALEANKHKGIHDAKIMELNTYHEGSEGAGVDVYVQRFSIHVQLNTPPEEYSPGASSYSRVQTMTHDSPDGTRSANIPGADSRRGSTSSGPMPPTKGSNSSHIAGSTSLAMERSKSDPKYDNTNAIIIFEASPSGDSKDTLIPARNELE</sequence>
<dbReference type="EMBL" id="JAMKPW020000022">
    <property type="protein sequence ID" value="KAK8206845.1"/>
    <property type="molecule type" value="Genomic_DNA"/>
</dbReference>
<proteinExistence type="predicted"/>